<feature type="transmembrane region" description="Helical" evidence="1">
    <location>
        <begin position="139"/>
        <end position="157"/>
    </location>
</feature>
<name>A0A518B4X4_9BACT</name>
<feature type="transmembrane region" description="Helical" evidence="1">
    <location>
        <begin position="16"/>
        <end position="37"/>
    </location>
</feature>
<feature type="transmembrane region" description="Helical" evidence="1">
    <location>
        <begin position="108"/>
        <end position="127"/>
    </location>
</feature>
<keyword evidence="1" id="KW-0812">Transmembrane</keyword>
<protein>
    <recommendedName>
        <fullName evidence="4">DUF2254 domain-containing protein</fullName>
    </recommendedName>
</protein>
<organism evidence="2 3">
    <name type="scientific">Kolteria novifilia</name>
    <dbReference type="NCBI Taxonomy" id="2527975"/>
    <lineage>
        <taxon>Bacteria</taxon>
        <taxon>Pseudomonadati</taxon>
        <taxon>Planctomycetota</taxon>
        <taxon>Planctomycetia</taxon>
        <taxon>Kolteriales</taxon>
        <taxon>Kolteriaceae</taxon>
        <taxon>Kolteria</taxon>
    </lineage>
</organism>
<dbReference type="Pfam" id="PF10011">
    <property type="entry name" value="DUF2254"/>
    <property type="match status" value="1"/>
</dbReference>
<dbReference type="KEGG" id="knv:Pan216_28620"/>
<evidence type="ECO:0008006" key="4">
    <source>
        <dbReference type="Google" id="ProtNLM"/>
    </source>
</evidence>
<evidence type="ECO:0000313" key="3">
    <source>
        <dbReference type="Proteomes" id="UP000317093"/>
    </source>
</evidence>
<dbReference type="InterPro" id="IPR018723">
    <property type="entry name" value="DUF2254_membrane"/>
</dbReference>
<dbReference type="AlphaFoldDB" id="A0A518B4X4"/>
<dbReference type="RefSeq" id="WP_145258513.1">
    <property type="nucleotide sequence ID" value="NZ_CP036279.1"/>
</dbReference>
<gene>
    <name evidence="2" type="ORF">Pan216_28620</name>
</gene>
<keyword evidence="3" id="KW-1185">Reference proteome</keyword>
<dbReference type="Proteomes" id="UP000317093">
    <property type="component" value="Chromosome"/>
</dbReference>
<evidence type="ECO:0000313" key="2">
    <source>
        <dbReference type="EMBL" id="QDU61996.1"/>
    </source>
</evidence>
<reference evidence="2 3" key="1">
    <citation type="submission" date="2019-02" db="EMBL/GenBank/DDBJ databases">
        <title>Deep-cultivation of Planctomycetes and their phenomic and genomic characterization uncovers novel biology.</title>
        <authorList>
            <person name="Wiegand S."/>
            <person name="Jogler M."/>
            <person name="Boedeker C."/>
            <person name="Pinto D."/>
            <person name="Vollmers J."/>
            <person name="Rivas-Marin E."/>
            <person name="Kohn T."/>
            <person name="Peeters S.H."/>
            <person name="Heuer A."/>
            <person name="Rast P."/>
            <person name="Oberbeckmann S."/>
            <person name="Bunk B."/>
            <person name="Jeske O."/>
            <person name="Meyerdierks A."/>
            <person name="Storesund J.E."/>
            <person name="Kallscheuer N."/>
            <person name="Luecker S."/>
            <person name="Lage O.M."/>
            <person name="Pohl T."/>
            <person name="Merkel B.J."/>
            <person name="Hornburger P."/>
            <person name="Mueller R.-W."/>
            <person name="Bruemmer F."/>
            <person name="Labrenz M."/>
            <person name="Spormann A.M."/>
            <person name="Op den Camp H."/>
            <person name="Overmann J."/>
            <person name="Amann R."/>
            <person name="Jetten M.S.M."/>
            <person name="Mascher T."/>
            <person name="Medema M.H."/>
            <person name="Devos D.P."/>
            <person name="Kaster A.-K."/>
            <person name="Ovreas L."/>
            <person name="Rohde M."/>
            <person name="Galperin M.Y."/>
            <person name="Jogler C."/>
        </authorList>
    </citation>
    <scope>NUCLEOTIDE SEQUENCE [LARGE SCALE GENOMIC DNA]</scope>
    <source>
        <strain evidence="2 3">Pan216</strain>
    </source>
</reference>
<keyword evidence="1" id="KW-1133">Transmembrane helix</keyword>
<evidence type="ECO:0000256" key="1">
    <source>
        <dbReference type="SAM" id="Phobius"/>
    </source>
</evidence>
<accession>A0A518B4X4</accession>
<keyword evidence="1" id="KW-0472">Membrane</keyword>
<dbReference type="OrthoDB" id="2955631at2"/>
<proteinExistence type="predicted"/>
<sequence>MREWIEKAWGDLQESLWFVPGVLSLTALFLGILLPAIELNWGGSQFGMLGRLPQDPAAVRVCLATLVTAMVSVAGIVFSITIATLSIASSQFGSRLLRSFMSDRRTQFALGIFPATSLYCLLVHLSIREIDDEVFTGPLSLAVALLLVIVCLAMLIIHTHHLAISIQAPSVIRSVTRDLENAIDRLFPDEAAPEGTGSAGTSVELPREQYAHKVTSDKAGYVQAILTEELVARATQRKLIIDVLIRPGAFVTENETLAHVWIEEDDDKGIAAFVNRCVLVGTRRTPHQDMECAIDELVEVAVRALSPGINDPFTAIVCIDWLGSTLKQLARRRFPSRHFLDGEKTPRLTIPSNDFPSIIEAGCNQIRQHARGNIAVSIRLIEALGQVHREHLDDRSRSALREQAEMVLAGCKMETCHENDINDLQSRFDKLFGDAGSA</sequence>
<feature type="transmembrane region" description="Helical" evidence="1">
    <location>
        <begin position="57"/>
        <end position="87"/>
    </location>
</feature>
<dbReference type="EMBL" id="CP036279">
    <property type="protein sequence ID" value="QDU61996.1"/>
    <property type="molecule type" value="Genomic_DNA"/>
</dbReference>